<dbReference type="InterPro" id="IPR021097">
    <property type="entry name" value="CPH_domain"/>
</dbReference>
<dbReference type="InterPro" id="IPR004939">
    <property type="entry name" value="APC_su10/DOC_dom"/>
</dbReference>
<dbReference type="UniPathway" id="UPA00143"/>
<keyword evidence="3" id="KW-0963">Cytoplasm</keyword>
<dbReference type="Gene3D" id="2.30.30.30">
    <property type="match status" value="1"/>
</dbReference>
<dbReference type="Gene3D" id="2.60.120.260">
    <property type="entry name" value="Galactose-binding domain-like"/>
    <property type="match status" value="1"/>
</dbReference>
<comment type="pathway">
    <text evidence="2">Protein modification; protein ubiquitination.</text>
</comment>
<dbReference type="FunFam" id="2.30.30.30:FF:000015">
    <property type="entry name" value="E3 ubiquitin-protein ligase HERC2"/>
    <property type="match status" value="1"/>
</dbReference>
<dbReference type="Gene3D" id="2.130.10.30">
    <property type="entry name" value="Regulator of chromosome condensation 1/beta-lactamase-inhibitor protein II"/>
    <property type="match status" value="1"/>
</dbReference>
<evidence type="ECO:0000256" key="7">
    <source>
        <dbReference type="PROSITE-ProRule" id="PRU00235"/>
    </source>
</evidence>
<dbReference type="GO" id="GO:0016740">
    <property type="term" value="F:transferase activity"/>
    <property type="evidence" value="ECO:0007669"/>
    <property type="project" value="UniProtKB-KW"/>
</dbReference>
<dbReference type="PANTHER" id="PTHR22771:SF4">
    <property type="entry name" value="CULLIN 7-RELATED"/>
    <property type="match status" value="1"/>
</dbReference>
<evidence type="ECO:0000256" key="3">
    <source>
        <dbReference type="ARBA" id="ARBA00022490"/>
    </source>
</evidence>
<dbReference type="PROSITE" id="PS51284">
    <property type="entry name" value="DOC"/>
    <property type="match status" value="1"/>
</dbReference>
<evidence type="ECO:0000313" key="10">
    <source>
        <dbReference type="EnsemblMetazoa" id="AMAM000824-PA"/>
    </source>
</evidence>
<name>A0A182S6U0_9DIPT</name>
<evidence type="ECO:0000313" key="11">
    <source>
        <dbReference type="Proteomes" id="UP000075901"/>
    </source>
</evidence>
<dbReference type="AlphaFoldDB" id="A0A182S6U0"/>
<keyword evidence="4" id="KW-0597">Phosphoprotein</keyword>
<dbReference type="InterPro" id="IPR045093">
    <property type="entry name" value="Cullin"/>
</dbReference>
<proteinExistence type="predicted"/>
<evidence type="ECO:0000256" key="4">
    <source>
        <dbReference type="ARBA" id="ARBA00022553"/>
    </source>
</evidence>
<feature type="region of interest" description="Disordered" evidence="8">
    <location>
        <begin position="111"/>
        <end position="171"/>
    </location>
</feature>
<dbReference type="SMART" id="SM01337">
    <property type="entry name" value="APC10"/>
    <property type="match status" value="1"/>
</dbReference>
<keyword evidence="11" id="KW-1185">Reference proteome</keyword>
<dbReference type="Gene3D" id="1.10.8.10">
    <property type="entry name" value="DNA helicase RuvA subunit, C-terminal domain"/>
    <property type="match status" value="1"/>
</dbReference>
<dbReference type="InterPro" id="IPR014722">
    <property type="entry name" value="Rib_uL2_dom2"/>
</dbReference>
<feature type="compositionally biased region" description="Basic and acidic residues" evidence="8">
    <location>
        <begin position="120"/>
        <end position="136"/>
    </location>
</feature>
<evidence type="ECO:0000256" key="2">
    <source>
        <dbReference type="ARBA" id="ARBA00004906"/>
    </source>
</evidence>
<keyword evidence="6" id="KW-0833">Ubl conjugation pathway</keyword>
<accession>A0A182S6U0</accession>
<dbReference type="Proteomes" id="UP000075901">
    <property type="component" value="Unassembled WGS sequence"/>
</dbReference>
<dbReference type="VEuPathDB" id="VectorBase:AMAM000824"/>
<dbReference type="SUPFAM" id="SSF46934">
    <property type="entry name" value="UBA-like"/>
    <property type="match status" value="1"/>
</dbReference>
<dbReference type="Pfam" id="PF03256">
    <property type="entry name" value="ANAPC10"/>
    <property type="match status" value="1"/>
</dbReference>
<dbReference type="Pfam" id="PF00415">
    <property type="entry name" value="RCC1"/>
    <property type="match status" value="1"/>
</dbReference>
<dbReference type="SUPFAM" id="SSF63748">
    <property type="entry name" value="Tudor/PWWP/MBT"/>
    <property type="match status" value="1"/>
</dbReference>
<dbReference type="InterPro" id="IPR008979">
    <property type="entry name" value="Galactose-bd-like_sf"/>
</dbReference>
<dbReference type="EnsemblMetazoa" id="AMAM000824-RA">
    <property type="protein sequence ID" value="AMAM000824-PA"/>
    <property type="gene ID" value="AMAM000824"/>
</dbReference>
<dbReference type="InterPro" id="IPR000408">
    <property type="entry name" value="Reg_chr_condens"/>
</dbReference>
<dbReference type="GO" id="GO:0005737">
    <property type="term" value="C:cytoplasm"/>
    <property type="evidence" value="ECO:0007669"/>
    <property type="project" value="UniProtKB-SubCell"/>
</dbReference>
<dbReference type="GO" id="GO:0016567">
    <property type="term" value="P:protein ubiquitination"/>
    <property type="evidence" value="ECO:0007669"/>
    <property type="project" value="UniProtKB-UniPathway"/>
</dbReference>
<reference evidence="11" key="1">
    <citation type="submission" date="2013-09" db="EMBL/GenBank/DDBJ databases">
        <title>The Genome Sequence of Anopheles maculatus species B.</title>
        <authorList>
            <consortium name="The Broad Institute Genomics Platform"/>
            <person name="Neafsey D.E."/>
            <person name="Besansky N."/>
            <person name="Howell P."/>
            <person name="Walton C."/>
            <person name="Young S.K."/>
            <person name="Zeng Q."/>
            <person name="Gargeya S."/>
            <person name="Fitzgerald M."/>
            <person name="Haas B."/>
            <person name="Abouelleil A."/>
            <person name="Allen A.W."/>
            <person name="Alvarado L."/>
            <person name="Arachchi H.M."/>
            <person name="Berlin A.M."/>
            <person name="Chapman S.B."/>
            <person name="Gainer-Dewar J."/>
            <person name="Goldberg J."/>
            <person name="Griggs A."/>
            <person name="Gujja S."/>
            <person name="Hansen M."/>
            <person name="Howarth C."/>
            <person name="Imamovic A."/>
            <person name="Ireland A."/>
            <person name="Larimer J."/>
            <person name="McCowan C."/>
            <person name="Murphy C."/>
            <person name="Pearson M."/>
            <person name="Poon T.W."/>
            <person name="Priest M."/>
            <person name="Roberts A."/>
            <person name="Saif S."/>
            <person name="Shea T."/>
            <person name="Sisk P."/>
            <person name="Sykes S."/>
            <person name="Wortman J."/>
            <person name="Nusbaum C."/>
            <person name="Birren B."/>
        </authorList>
    </citation>
    <scope>NUCLEOTIDE SEQUENCE [LARGE SCALE GENOMIC DNA]</scope>
    <source>
        <strain evidence="11">maculatus3</strain>
    </source>
</reference>
<dbReference type="Pfam" id="PF11515">
    <property type="entry name" value="Cul7"/>
    <property type="match status" value="1"/>
</dbReference>
<organism evidence="10 11">
    <name type="scientific">Anopheles maculatus</name>
    <dbReference type="NCBI Taxonomy" id="74869"/>
    <lineage>
        <taxon>Eukaryota</taxon>
        <taxon>Metazoa</taxon>
        <taxon>Ecdysozoa</taxon>
        <taxon>Arthropoda</taxon>
        <taxon>Hexapoda</taxon>
        <taxon>Insecta</taxon>
        <taxon>Pterygota</taxon>
        <taxon>Neoptera</taxon>
        <taxon>Endopterygota</taxon>
        <taxon>Diptera</taxon>
        <taxon>Nematocera</taxon>
        <taxon>Culicoidea</taxon>
        <taxon>Culicidae</taxon>
        <taxon>Anophelinae</taxon>
        <taxon>Anopheles</taxon>
        <taxon>Anopheles maculatus group</taxon>
    </lineage>
</organism>
<evidence type="ECO:0000256" key="1">
    <source>
        <dbReference type="ARBA" id="ARBA00004496"/>
    </source>
</evidence>
<evidence type="ECO:0000259" key="9">
    <source>
        <dbReference type="PROSITE" id="PS51284"/>
    </source>
</evidence>
<evidence type="ECO:0000256" key="8">
    <source>
        <dbReference type="SAM" id="MobiDB-lite"/>
    </source>
</evidence>
<dbReference type="InterPro" id="IPR009060">
    <property type="entry name" value="UBA-like_sf"/>
</dbReference>
<dbReference type="PANTHER" id="PTHR22771">
    <property type="entry name" value="CULLIN AND GALACTOSE-BINDING DOMAIN-CONTAINING"/>
    <property type="match status" value="1"/>
</dbReference>
<feature type="domain" description="DOC" evidence="9">
    <location>
        <begin position="326"/>
        <end position="506"/>
    </location>
</feature>
<comment type="subcellular location">
    <subcellularLocation>
        <location evidence="1">Cytoplasm</location>
    </subcellularLocation>
</comment>
<keyword evidence="5" id="KW-0808">Transferase</keyword>
<dbReference type="SUPFAM" id="SSF50985">
    <property type="entry name" value="RCC1/BLIP-II"/>
    <property type="match status" value="1"/>
</dbReference>
<dbReference type="InterPro" id="IPR009091">
    <property type="entry name" value="RCC1/BLIP-II"/>
</dbReference>
<reference evidence="10" key="2">
    <citation type="submission" date="2020-05" db="UniProtKB">
        <authorList>
            <consortium name="EnsemblMetazoa"/>
        </authorList>
    </citation>
    <scope>IDENTIFICATION</scope>
    <source>
        <strain evidence="10">maculatus3</strain>
    </source>
</reference>
<evidence type="ECO:0000256" key="5">
    <source>
        <dbReference type="ARBA" id="ARBA00022679"/>
    </source>
</evidence>
<dbReference type="PROSITE" id="PS50012">
    <property type="entry name" value="RCC1_3"/>
    <property type="match status" value="1"/>
</dbReference>
<sequence>MALGQPTMIHGVPVYNNEAASLTADPIPPVPSGVGSLDGNSTSLRSGRGGRTSNAFIAPTPLVAQIMEMGFTRKSVELAYKNLMQQNENGNPTAEQIIQWILEHPELTASLGLSSGGKSGDGEQHDHDLRGGHSDTESVSSDTMDGGSSQQDYQQQHHHHQNSGSGTMYKSREDFKSTDQYAMYVRGLICPGMLVRCCQEFEEIRKGDIGTVEKVEPEGLHDLNVRVDWQMHDRPYWMCFVHLEMLEPPSTVTDPSGCGGIMIGSQVRLLRAQVSRHRFPSLSAPRGTTGVVSSLTGNEAIVEFPQQTLWKGSVSELELISNPTNYGSGTGSSAQNGVGSGAFDIIDDWSRCIRALSVSSNEASAKYLLDRSTNNYWQSASTAVQGKHWIRLEMHDQVLVQSLSIIVDPDDFSHMPSLVVVRVGDDSFSMTDLRWVSINSTTVTMPLLTDCKQYYRLIEIRIKQCRNNGIQCRVHGLSIVGKRRQTDVEMMLHNAGFLASENETIAEPSYSTSSNYADEPTSLNDEVSSKVLVWGLNDKEQLGGLKGSKVKLPTYSSVLSQLKPIHIAGGSKSLFIVSQDGKLYACGEGTNGRLGLGHNNNVPT</sequence>
<protein>
    <recommendedName>
        <fullName evidence="9">DOC domain-containing protein</fullName>
    </recommendedName>
</protein>
<dbReference type="FunFam" id="1.10.8.10:FF:000131">
    <property type="entry name" value="Predicted protein"/>
    <property type="match status" value="1"/>
</dbReference>
<feature type="repeat" description="RCC1" evidence="7">
    <location>
        <begin position="529"/>
        <end position="580"/>
    </location>
</feature>
<dbReference type="SUPFAM" id="SSF49785">
    <property type="entry name" value="Galactose-binding domain-like"/>
    <property type="match status" value="1"/>
</dbReference>
<evidence type="ECO:0000256" key="6">
    <source>
        <dbReference type="ARBA" id="ARBA00022786"/>
    </source>
</evidence>